<accession>A0A3P7LHH2</accession>
<dbReference type="EMBL" id="UYRU01046820">
    <property type="protein sequence ID" value="VDN09328.1"/>
    <property type="molecule type" value="Genomic_DNA"/>
</dbReference>
<dbReference type="InterPro" id="IPR053041">
    <property type="entry name" value="Transglut-like_Superfamily_Mod"/>
</dbReference>
<dbReference type="AlphaFoldDB" id="A0A3P7LHH2"/>
<evidence type="ECO:0000313" key="2">
    <source>
        <dbReference type="EMBL" id="VDN09328.1"/>
    </source>
</evidence>
<sequence>MMVEAEPGLSYSSLATHLLKEFESFVRVKPAFFKYNLSLLSHRKAVVAFTDPEIRIVVGLPSGGENFLFFDIKLTFDDKDFTEDYNGVSLQRYARHEFLDKENRLVFYVRPPKPGAYLLKIYVKHTQEEVTIASDGPKTVKQYQKVCDYGLRAKVPPNACLPPFPHTLSTDYGRAKAATSFNIGAVCRDGTVRATQGTVELRFSSLDSNSPLPQMMGKLKCTALSADAMKHCIVQRPLSNNTEFVFSIFLPNAGEYVLQVYASDPRRGGDSYVMVSFSFNFAVDGTGNAFFYDVNIPSFGSFLTQLWRYLLISDQASPVCGLPSLPPDYLGPGPKFAELGLSTVSHSDPFIRADTGELCVRLAYQESLPLKWKAKLIFAKNDSSDDCSNMVS</sequence>
<dbReference type="Proteomes" id="UP000281553">
    <property type="component" value="Unassembled WGS sequence"/>
</dbReference>
<gene>
    <name evidence="2" type="ORF">DILT_LOCUS5159</name>
</gene>
<protein>
    <recommendedName>
        <fullName evidence="1">KY-like immunoglobulin-like domain-containing protein</fullName>
    </recommendedName>
</protein>
<keyword evidence="3" id="KW-1185">Reference proteome</keyword>
<evidence type="ECO:0000313" key="3">
    <source>
        <dbReference type="Proteomes" id="UP000281553"/>
    </source>
</evidence>
<organism evidence="2 3">
    <name type="scientific">Dibothriocephalus latus</name>
    <name type="common">Fish tapeworm</name>
    <name type="synonym">Diphyllobothrium latum</name>
    <dbReference type="NCBI Taxonomy" id="60516"/>
    <lineage>
        <taxon>Eukaryota</taxon>
        <taxon>Metazoa</taxon>
        <taxon>Spiralia</taxon>
        <taxon>Lophotrochozoa</taxon>
        <taxon>Platyhelminthes</taxon>
        <taxon>Cestoda</taxon>
        <taxon>Eucestoda</taxon>
        <taxon>Diphyllobothriidea</taxon>
        <taxon>Diphyllobothriidae</taxon>
        <taxon>Dibothriocephalus</taxon>
    </lineage>
</organism>
<reference evidence="2 3" key="1">
    <citation type="submission" date="2018-11" db="EMBL/GenBank/DDBJ databases">
        <authorList>
            <consortium name="Pathogen Informatics"/>
        </authorList>
    </citation>
    <scope>NUCLEOTIDE SEQUENCE [LARGE SCALE GENOMIC DNA]</scope>
</reference>
<proteinExistence type="predicted"/>
<dbReference type="PANTHER" id="PTHR47020">
    <property type="entry name" value="HILLARIN"/>
    <property type="match status" value="1"/>
</dbReference>
<feature type="domain" description="KY-like immunoglobulin-like" evidence="1">
    <location>
        <begin position="19"/>
        <end position="163"/>
    </location>
</feature>
<dbReference type="PANTHER" id="PTHR47020:SF1">
    <property type="entry name" value="HILLARIN"/>
    <property type="match status" value="1"/>
</dbReference>
<evidence type="ECO:0000259" key="1">
    <source>
        <dbReference type="Pfam" id="PF23265"/>
    </source>
</evidence>
<dbReference type="Pfam" id="PF23265">
    <property type="entry name" value="Ig-like_KY"/>
    <property type="match status" value="1"/>
</dbReference>
<name>A0A3P7LHH2_DIBLA</name>
<dbReference type="OrthoDB" id="6129702at2759"/>
<dbReference type="InterPro" id="IPR056564">
    <property type="entry name" value="Ig-like_KY"/>
</dbReference>